<dbReference type="Proteomes" id="UP000663889">
    <property type="component" value="Unassembled WGS sequence"/>
</dbReference>
<evidence type="ECO:0000313" key="5">
    <source>
        <dbReference type="Proteomes" id="UP000663864"/>
    </source>
</evidence>
<dbReference type="EMBL" id="CAJOBD010000004">
    <property type="protein sequence ID" value="CAF3526802.1"/>
    <property type="molecule type" value="Genomic_DNA"/>
</dbReference>
<evidence type="ECO:0000313" key="2">
    <source>
        <dbReference type="EMBL" id="CAF0865621.1"/>
    </source>
</evidence>
<dbReference type="EMBL" id="CAJOBE010002072">
    <property type="protein sequence ID" value="CAF3797083.1"/>
    <property type="molecule type" value="Genomic_DNA"/>
</dbReference>
<proteinExistence type="predicted"/>
<evidence type="ECO:0000313" key="3">
    <source>
        <dbReference type="EMBL" id="CAF3526802.1"/>
    </source>
</evidence>
<comment type="caution">
    <text evidence="1">The sequence shown here is derived from an EMBL/GenBank/DDBJ whole genome shotgun (WGS) entry which is preliminary data.</text>
</comment>
<evidence type="ECO:0000313" key="4">
    <source>
        <dbReference type="EMBL" id="CAF3797083.1"/>
    </source>
</evidence>
<evidence type="ECO:0000313" key="1">
    <source>
        <dbReference type="EMBL" id="CAF0848550.1"/>
    </source>
</evidence>
<dbReference type="Proteomes" id="UP000663836">
    <property type="component" value="Unassembled WGS sequence"/>
</dbReference>
<accession>A0A813VV56</accession>
<dbReference type="AlphaFoldDB" id="A0A813VV56"/>
<organism evidence="1 5">
    <name type="scientific">Rotaria sordida</name>
    <dbReference type="NCBI Taxonomy" id="392033"/>
    <lineage>
        <taxon>Eukaryota</taxon>
        <taxon>Metazoa</taxon>
        <taxon>Spiralia</taxon>
        <taxon>Gnathifera</taxon>
        <taxon>Rotifera</taxon>
        <taxon>Eurotatoria</taxon>
        <taxon>Bdelloidea</taxon>
        <taxon>Philodinida</taxon>
        <taxon>Philodinidae</taxon>
        <taxon>Rotaria</taxon>
    </lineage>
</organism>
<dbReference type="Proteomes" id="UP000663874">
    <property type="component" value="Unassembled WGS sequence"/>
</dbReference>
<reference evidence="1" key="1">
    <citation type="submission" date="2021-02" db="EMBL/GenBank/DDBJ databases">
        <authorList>
            <person name="Nowell W R."/>
        </authorList>
    </citation>
    <scope>NUCLEOTIDE SEQUENCE</scope>
</reference>
<protein>
    <submittedName>
        <fullName evidence="1">Uncharacterized protein</fullName>
    </submittedName>
</protein>
<gene>
    <name evidence="4" type="ORF">FNK824_LOCUS14781</name>
    <name evidence="3" type="ORF">JBS370_LOCUS159</name>
    <name evidence="2" type="ORF">SEV965_LOCUS3848</name>
    <name evidence="1" type="ORF">ZHD862_LOCUS4751</name>
</gene>
<name>A0A813VV56_9BILA</name>
<dbReference type="EMBL" id="CAJNOU010000102">
    <property type="protein sequence ID" value="CAF0865621.1"/>
    <property type="molecule type" value="Genomic_DNA"/>
</dbReference>
<dbReference type="Proteomes" id="UP000663864">
    <property type="component" value="Unassembled WGS sequence"/>
</dbReference>
<sequence>MSNSTSCLNSPQLSVKTQLSEKIRQQVDDRHWQLFETRLKNSLTKNHKENYTKTNDYGLVNCWTKIDQLQLPIEPNQRWQTFCSQLTTKSNETNRIMSIFHNVWINDWNRTQKSHLNTNENTFLKHSTLNEHDKKVISSILHKNI</sequence>
<dbReference type="EMBL" id="CAJNOT010000118">
    <property type="protein sequence ID" value="CAF0848550.1"/>
    <property type="molecule type" value="Genomic_DNA"/>
</dbReference>